<evidence type="ECO:0000256" key="2">
    <source>
        <dbReference type="ARBA" id="ARBA00023125"/>
    </source>
</evidence>
<sequence>MPLRESLAYWHDAVLETLVGMYISTEDRTYNAKMRTDQLGDLQITTVDCDPGVVYRAPRLIARGDGEQVFVVLQSTGVAQIEQDGRATELRAGDVAFFETMRPSRTRFPQRFQMKIFAVPRCLLGQREADLQQITAKALRPSEGLTAVLSPFMAQLADSCDSYSAAITDRLGSSTVSLLAAVAQEQLGKGSADLPGADQVLLLRVQTFIRWHLSDPDLTPPVIARAHQISVRYLHRLFENEGTTVCRLIRELRFEECRRELASPGPASAGVGTVARRWGFTSATHFSRVFRGRYGIPPTEWLRRERGQGSHEEDRCPVDSR</sequence>
<proteinExistence type="predicted"/>
<dbReference type="InterPro" id="IPR035418">
    <property type="entry name" value="AraC-bd_2"/>
</dbReference>
<gene>
    <name evidence="5" type="ORF">AB5J56_42880</name>
</gene>
<accession>A0AB39PPM6</accession>
<keyword evidence="1" id="KW-0805">Transcription regulation</keyword>
<feature type="domain" description="HTH araC/xylS-type" evidence="4">
    <location>
        <begin position="203"/>
        <end position="304"/>
    </location>
</feature>
<dbReference type="PANTHER" id="PTHR46796">
    <property type="entry name" value="HTH-TYPE TRANSCRIPTIONAL ACTIVATOR RHAS-RELATED"/>
    <property type="match status" value="1"/>
</dbReference>
<evidence type="ECO:0000259" key="4">
    <source>
        <dbReference type="PROSITE" id="PS01124"/>
    </source>
</evidence>
<dbReference type="PROSITE" id="PS01124">
    <property type="entry name" value="HTH_ARAC_FAMILY_2"/>
    <property type="match status" value="1"/>
</dbReference>
<dbReference type="Pfam" id="PF12833">
    <property type="entry name" value="HTH_18"/>
    <property type="match status" value="1"/>
</dbReference>
<dbReference type="GO" id="GO:0043565">
    <property type="term" value="F:sequence-specific DNA binding"/>
    <property type="evidence" value="ECO:0007669"/>
    <property type="project" value="InterPro"/>
</dbReference>
<evidence type="ECO:0000256" key="1">
    <source>
        <dbReference type="ARBA" id="ARBA00023015"/>
    </source>
</evidence>
<keyword evidence="2" id="KW-0238">DNA-binding</keyword>
<dbReference type="EMBL" id="CP163435">
    <property type="protein sequence ID" value="XDQ31043.1"/>
    <property type="molecule type" value="Genomic_DNA"/>
</dbReference>
<dbReference type="InterPro" id="IPR009057">
    <property type="entry name" value="Homeodomain-like_sf"/>
</dbReference>
<dbReference type="Gene3D" id="1.10.10.60">
    <property type="entry name" value="Homeodomain-like"/>
    <property type="match status" value="1"/>
</dbReference>
<protein>
    <submittedName>
        <fullName evidence="5">Helix-turn-helix domain-containing protein</fullName>
    </submittedName>
</protein>
<dbReference type="InterPro" id="IPR050204">
    <property type="entry name" value="AraC_XylS_family_regulators"/>
</dbReference>
<dbReference type="InterPro" id="IPR018060">
    <property type="entry name" value="HTH_AraC"/>
</dbReference>
<keyword evidence="3" id="KW-0804">Transcription</keyword>
<reference evidence="5" key="1">
    <citation type="submission" date="2024-07" db="EMBL/GenBank/DDBJ databases">
        <authorList>
            <person name="Yu S.T."/>
        </authorList>
    </citation>
    <scope>NUCLEOTIDE SEQUENCE</scope>
    <source>
        <strain evidence="5">R21</strain>
    </source>
</reference>
<dbReference type="PANTHER" id="PTHR46796:SF6">
    <property type="entry name" value="ARAC SUBFAMILY"/>
    <property type="match status" value="1"/>
</dbReference>
<organism evidence="5">
    <name type="scientific">Streptomyces sp. R21</name>
    <dbReference type="NCBI Taxonomy" id="3238627"/>
    <lineage>
        <taxon>Bacteria</taxon>
        <taxon>Bacillati</taxon>
        <taxon>Actinomycetota</taxon>
        <taxon>Actinomycetes</taxon>
        <taxon>Kitasatosporales</taxon>
        <taxon>Streptomycetaceae</taxon>
        <taxon>Streptomyces</taxon>
    </lineage>
</organism>
<evidence type="ECO:0000313" key="5">
    <source>
        <dbReference type="EMBL" id="XDQ31043.1"/>
    </source>
</evidence>
<dbReference type="SUPFAM" id="SSF46689">
    <property type="entry name" value="Homeodomain-like"/>
    <property type="match status" value="1"/>
</dbReference>
<name>A0AB39PPM6_9ACTN</name>
<dbReference type="SMART" id="SM00342">
    <property type="entry name" value="HTH_ARAC"/>
    <property type="match status" value="1"/>
</dbReference>
<evidence type="ECO:0000256" key="3">
    <source>
        <dbReference type="ARBA" id="ARBA00023163"/>
    </source>
</evidence>
<dbReference type="Pfam" id="PF14525">
    <property type="entry name" value="AraC_binding_2"/>
    <property type="match status" value="1"/>
</dbReference>
<dbReference type="GO" id="GO:0003700">
    <property type="term" value="F:DNA-binding transcription factor activity"/>
    <property type="evidence" value="ECO:0007669"/>
    <property type="project" value="InterPro"/>
</dbReference>
<dbReference type="AlphaFoldDB" id="A0AB39PPM6"/>
<dbReference type="RefSeq" id="WP_369241567.1">
    <property type="nucleotide sequence ID" value="NZ_CP163435.1"/>
</dbReference>